<keyword evidence="4" id="KW-0804">Transcription</keyword>
<dbReference type="InterPro" id="IPR007630">
    <property type="entry name" value="RNA_pol_sigma70_r4"/>
</dbReference>
<evidence type="ECO:0000256" key="2">
    <source>
        <dbReference type="ARBA" id="ARBA00023082"/>
    </source>
</evidence>
<keyword evidence="2" id="KW-0731">Sigma factor</keyword>
<dbReference type="InterPro" id="IPR013325">
    <property type="entry name" value="RNA_pol_sigma_r2"/>
</dbReference>
<dbReference type="PANTHER" id="PTHR30603:SF47">
    <property type="entry name" value="RNA POLYMERASE SIGMA FACTOR SIGD, CHLOROPLASTIC"/>
    <property type="match status" value="1"/>
</dbReference>
<dbReference type="Gene3D" id="1.10.10.10">
    <property type="entry name" value="Winged helix-like DNA-binding domain superfamily/Winged helix DNA-binding domain"/>
    <property type="match status" value="2"/>
</dbReference>
<dbReference type="GO" id="GO:0003677">
    <property type="term" value="F:DNA binding"/>
    <property type="evidence" value="ECO:0007669"/>
    <property type="project" value="UniProtKB-KW"/>
</dbReference>
<dbReference type="InterPro" id="IPR013324">
    <property type="entry name" value="RNA_pol_sigma_r3/r4-like"/>
</dbReference>
<dbReference type="InterPro" id="IPR000943">
    <property type="entry name" value="RNA_pol_sigma70"/>
</dbReference>
<dbReference type="AlphaFoldDB" id="L0DCB8"/>
<dbReference type="InterPro" id="IPR007627">
    <property type="entry name" value="RNA_pol_sigma70_r2"/>
</dbReference>
<evidence type="ECO:0000256" key="4">
    <source>
        <dbReference type="ARBA" id="ARBA00023163"/>
    </source>
</evidence>
<dbReference type="GO" id="GO:0006352">
    <property type="term" value="P:DNA-templated transcription initiation"/>
    <property type="evidence" value="ECO:0007669"/>
    <property type="project" value="InterPro"/>
</dbReference>
<evidence type="ECO:0000256" key="1">
    <source>
        <dbReference type="ARBA" id="ARBA00023015"/>
    </source>
</evidence>
<dbReference type="Proteomes" id="UP000010798">
    <property type="component" value="Chromosome"/>
</dbReference>
<dbReference type="OrthoDB" id="9780321at2"/>
<evidence type="ECO:0000259" key="6">
    <source>
        <dbReference type="Pfam" id="PF04545"/>
    </source>
</evidence>
<sequence>MATMTRECRSGRFQDGGWLDFGDTPLLTHDEECELGYRIQDGDLDARDHLVRANLRLVAYIAKKYCNRGVSYADLIAEGNLGLIRAAESFDPEEGTVFYTFAKYWIKQSIILALEIQTRAARVPKHAGGWLLKWRRRESELTNTLERRPTHEEIVESLGISSKELGYIEQAMIASRPSSRVGGPADTDEGDFVPDVVDPREDATLAVDEAMDANPVNLEERLNRLDARERTIIELRFGLNAEAMTLQAVGQVFGCTRGRVRQLEKKALLKMAVGRTCSKGSK</sequence>
<protein>
    <submittedName>
        <fullName evidence="7">RNA polymerase sigma factor, sigma-70 family</fullName>
    </submittedName>
</protein>
<dbReference type="GO" id="GO:0016987">
    <property type="term" value="F:sigma factor activity"/>
    <property type="evidence" value="ECO:0007669"/>
    <property type="project" value="UniProtKB-KW"/>
</dbReference>
<dbReference type="KEGG" id="saci:Sinac_2145"/>
<accession>L0DCB8</accession>
<dbReference type="CDD" id="cd06171">
    <property type="entry name" value="Sigma70_r4"/>
    <property type="match status" value="1"/>
</dbReference>
<evidence type="ECO:0000313" key="8">
    <source>
        <dbReference type="Proteomes" id="UP000010798"/>
    </source>
</evidence>
<feature type="domain" description="RNA polymerase sigma-70 region 2" evidence="5">
    <location>
        <begin position="50"/>
        <end position="114"/>
    </location>
</feature>
<dbReference type="SUPFAM" id="SSF88946">
    <property type="entry name" value="Sigma2 domain of RNA polymerase sigma factors"/>
    <property type="match status" value="1"/>
</dbReference>
<dbReference type="SUPFAM" id="SSF88659">
    <property type="entry name" value="Sigma3 and sigma4 domains of RNA polymerase sigma factors"/>
    <property type="match status" value="2"/>
</dbReference>
<feature type="domain" description="RNA polymerase sigma-70 region 4" evidence="6">
    <location>
        <begin position="222"/>
        <end position="271"/>
    </location>
</feature>
<dbReference type="NCBIfam" id="TIGR02937">
    <property type="entry name" value="sigma70-ECF"/>
    <property type="match status" value="1"/>
</dbReference>
<dbReference type="HOGENOM" id="CLU_014793_3_5_0"/>
<keyword evidence="1" id="KW-0805">Transcription regulation</keyword>
<dbReference type="Pfam" id="PF04542">
    <property type="entry name" value="Sigma70_r2"/>
    <property type="match status" value="1"/>
</dbReference>
<dbReference type="InterPro" id="IPR036388">
    <property type="entry name" value="WH-like_DNA-bd_sf"/>
</dbReference>
<dbReference type="PRINTS" id="PR00046">
    <property type="entry name" value="SIGMA70FCT"/>
</dbReference>
<reference evidence="7 8" key="1">
    <citation type="submission" date="2012-02" db="EMBL/GenBank/DDBJ databases">
        <title>Complete sequence of chromosome of Singulisphaera acidiphila DSM 18658.</title>
        <authorList>
            <consortium name="US DOE Joint Genome Institute (JGI-PGF)"/>
            <person name="Lucas S."/>
            <person name="Copeland A."/>
            <person name="Lapidus A."/>
            <person name="Glavina del Rio T."/>
            <person name="Dalin E."/>
            <person name="Tice H."/>
            <person name="Bruce D."/>
            <person name="Goodwin L."/>
            <person name="Pitluck S."/>
            <person name="Peters L."/>
            <person name="Ovchinnikova G."/>
            <person name="Chertkov O."/>
            <person name="Kyrpides N."/>
            <person name="Mavromatis K."/>
            <person name="Ivanova N."/>
            <person name="Brettin T."/>
            <person name="Detter J.C."/>
            <person name="Han C."/>
            <person name="Larimer F."/>
            <person name="Land M."/>
            <person name="Hauser L."/>
            <person name="Markowitz V."/>
            <person name="Cheng J.-F."/>
            <person name="Hugenholtz P."/>
            <person name="Woyke T."/>
            <person name="Wu D."/>
            <person name="Tindall B."/>
            <person name="Pomrenke H."/>
            <person name="Brambilla E."/>
            <person name="Klenk H.-P."/>
            <person name="Eisen J.A."/>
        </authorList>
    </citation>
    <scope>NUCLEOTIDE SEQUENCE [LARGE SCALE GENOMIC DNA]</scope>
    <source>
        <strain evidence="8">ATCC BAA-1392 / DSM 18658 / VKM B-2454 / MOB10</strain>
    </source>
</reference>
<gene>
    <name evidence="7" type="ordered locus">Sinac_2145</name>
</gene>
<evidence type="ECO:0000259" key="5">
    <source>
        <dbReference type="Pfam" id="PF04542"/>
    </source>
</evidence>
<evidence type="ECO:0000313" key="7">
    <source>
        <dbReference type="EMBL" id="AGA26478.1"/>
    </source>
</evidence>
<dbReference type="STRING" id="886293.Sinac_2145"/>
<dbReference type="RefSeq" id="WP_015245644.1">
    <property type="nucleotide sequence ID" value="NC_019892.1"/>
</dbReference>
<organism evidence="7 8">
    <name type="scientific">Singulisphaera acidiphila (strain ATCC BAA-1392 / DSM 18658 / VKM B-2454 / MOB10)</name>
    <dbReference type="NCBI Taxonomy" id="886293"/>
    <lineage>
        <taxon>Bacteria</taxon>
        <taxon>Pseudomonadati</taxon>
        <taxon>Planctomycetota</taxon>
        <taxon>Planctomycetia</taxon>
        <taxon>Isosphaerales</taxon>
        <taxon>Isosphaeraceae</taxon>
        <taxon>Singulisphaera</taxon>
    </lineage>
</organism>
<dbReference type="Gene3D" id="1.20.120.1810">
    <property type="match status" value="1"/>
</dbReference>
<dbReference type="PANTHER" id="PTHR30603">
    <property type="entry name" value="RNA POLYMERASE SIGMA FACTOR RPO"/>
    <property type="match status" value="1"/>
</dbReference>
<evidence type="ECO:0000256" key="3">
    <source>
        <dbReference type="ARBA" id="ARBA00023125"/>
    </source>
</evidence>
<dbReference type="eggNOG" id="COG0568">
    <property type="taxonomic scope" value="Bacteria"/>
</dbReference>
<dbReference type="InterPro" id="IPR050239">
    <property type="entry name" value="Sigma-70_RNA_pol_init_factors"/>
</dbReference>
<keyword evidence="3" id="KW-0238">DNA-binding</keyword>
<name>L0DCB8_SINAD</name>
<dbReference type="Pfam" id="PF04545">
    <property type="entry name" value="Sigma70_r4"/>
    <property type="match status" value="1"/>
</dbReference>
<proteinExistence type="predicted"/>
<dbReference type="EMBL" id="CP003364">
    <property type="protein sequence ID" value="AGA26478.1"/>
    <property type="molecule type" value="Genomic_DNA"/>
</dbReference>
<keyword evidence="8" id="KW-1185">Reference proteome</keyword>
<dbReference type="PIRSF" id="PIRSF000770">
    <property type="entry name" value="RNA_pol_sigma-SigE/K"/>
    <property type="match status" value="1"/>
</dbReference>
<dbReference type="InterPro" id="IPR014284">
    <property type="entry name" value="RNA_pol_sigma-70_dom"/>
</dbReference>